<dbReference type="STRING" id="51028.A0A0N4V922"/>
<reference evidence="2 3" key="2">
    <citation type="submission" date="2018-10" db="EMBL/GenBank/DDBJ databases">
        <authorList>
            <consortium name="Pathogen Informatics"/>
        </authorList>
    </citation>
    <scope>NUCLEOTIDE SEQUENCE [LARGE SCALE GENOMIC DNA]</scope>
</reference>
<evidence type="ECO:0000313" key="3">
    <source>
        <dbReference type="Proteomes" id="UP000274131"/>
    </source>
</evidence>
<dbReference type="InterPro" id="IPR020904">
    <property type="entry name" value="Sc_DH/Rdtase_CS"/>
</dbReference>
<name>A0A0N4V922_ENTVE</name>
<dbReference type="PRINTS" id="PR00081">
    <property type="entry name" value="GDHRDH"/>
</dbReference>
<dbReference type="PANTHER" id="PTHR44115">
    <property type="entry name" value="PROTEIN CBG09704"/>
    <property type="match status" value="1"/>
</dbReference>
<dbReference type="AlphaFoldDB" id="A0A0N4V922"/>
<dbReference type="Proteomes" id="UP000274131">
    <property type="component" value="Unassembled WGS sequence"/>
</dbReference>
<proteinExistence type="predicted"/>
<dbReference type="FunFam" id="3.40.50.720:FF:000084">
    <property type="entry name" value="Short-chain dehydrogenase reductase"/>
    <property type="match status" value="1"/>
</dbReference>
<evidence type="ECO:0000313" key="4">
    <source>
        <dbReference type="WBParaSite" id="EVEC_0000689501-mRNA-1"/>
    </source>
</evidence>
<dbReference type="SUPFAM" id="SSF51735">
    <property type="entry name" value="NAD(P)-binding Rossmann-fold domains"/>
    <property type="match status" value="1"/>
</dbReference>
<dbReference type="WBParaSite" id="EVEC_0000689501-mRNA-1">
    <property type="protein sequence ID" value="EVEC_0000689501-mRNA-1"/>
    <property type="gene ID" value="EVEC_0000689501"/>
</dbReference>
<gene>
    <name evidence="2" type="ORF">EVEC_LOCUS6443</name>
</gene>
<sequence>MGRFSDKVIIVTGIFAAKQQSLGSSNGIGRAAAVLFAKEGAKLTITGRDEKALEVTKSECLKAGAKDAYLLSIIGDITNEEIRSKLIDETVKKFGKLNVLVNNHGGAFHERDKTGKFLLDIFDKTIDLNCRSSLAMSEKAMSHLKATKGCIVNVSSIASKMEGTPAIFYATAKSALDHITRNLALENAKNGVRINAINPGLIETQFLKKMGYTDEAVDKTLKVFTEESIPIGRYGVPDDVAHMILFLSDNVTAGFITGQTFVVDGGTTLTNAWYKNPRMAEIMKH</sequence>
<dbReference type="GO" id="GO:0016491">
    <property type="term" value="F:oxidoreductase activity"/>
    <property type="evidence" value="ECO:0007669"/>
    <property type="project" value="UniProtKB-KW"/>
</dbReference>
<dbReference type="PRINTS" id="PR00080">
    <property type="entry name" value="SDRFAMILY"/>
</dbReference>
<organism evidence="4">
    <name type="scientific">Enterobius vermicularis</name>
    <name type="common">Human pinworm</name>
    <dbReference type="NCBI Taxonomy" id="51028"/>
    <lineage>
        <taxon>Eukaryota</taxon>
        <taxon>Metazoa</taxon>
        <taxon>Ecdysozoa</taxon>
        <taxon>Nematoda</taxon>
        <taxon>Chromadorea</taxon>
        <taxon>Rhabditida</taxon>
        <taxon>Spirurina</taxon>
        <taxon>Oxyuridomorpha</taxon>
        <taxon>Oxyuroidea</taxon>
        <taxon>Oxyuridae</taxon>
        <taxon>Enterobius</taxon>
    </lineage>
</organism>
<dbReference type="Gene3D" id="3.40.50.720">
    <property type="entry name" value="NAD(P)-binding Rossmann-like Domain"/>
    <property type="match status" value="1"/>
</dbReference>
<dbReference type="PANTHER" id="PTHR44115:SF4">
    <property type="entry name" value="OXIDOREDUCTASE"/>
    <property type="match status" value="1"/>
</dbReference>
<accession>A0A0N4V922</accession>
<dbReference type="Pfam" id="PF13561">
    <property type="entry name" value="adh_short_C2"/>
    <property type="match status" value="1"/>
</dbReference>
<dbReference type="PROSITE" id="PS00061">
    <property type="entry name" value="ADH_SHORT"/>
    <property type="match status" value="1"/>
</dbReference>
<dbReference type="EMBL" id="UXUI01008511">
    <property type="protein sequence ID" value="VDD91692.1"/>
    <property type="molecule type" value="Genomic_DNA"/>
</dbReference>
<dbReference type="InterPro" id="IPR036291">
    <property type="entry name" value="NAD(P)-bd_dom_sf"/>
</dbReference>
<reference evidence="4" key="1">
    <citation type="submission" date="2017-02" db="UniProtKB">
        <authorList>
            <consortium name="WormBaseParasite"/>
        </authorList>
    </citation>
    <scope>IDENTIFICATION</scope>
</reference>
<evidence type="ECO:0000256" key="1">
    <source>
        <dbReference type="ARBA" id="ARBA00023002"/>
    </source>
</evidence>
<dbReference type="InterPro" id="IPR002347">
    <property type="entry name" value="SDR_fam"/>
</dbReference>
<keyword evidence="3" id="KW-1185">Reference proteome</keyword>
<dbReference type="OrthoDB" id="47007at2759"/>
<protein>
    <submittedName>
        <fullName evidence="4">Oxidoreductase</fullName>
    </submittedName>
</protein>
<evidence type="ECO:0000313" key="2">
    <source>
        <dbReference type="EMBL" id="VDD91692.1"/>
    </source>
</evidence>
<keyword evidence="1" id="KW-0560">Oxidoreductase</keyword>